<keyword evidence="1" id="KW-0805">Transcription regulation</keyword>
<dbReference type="GO" id="GO:0003700">
    <property type="term" value="F:DNA-binding transcription factor activity"/>
    <property type="evidence" value="ECO:0007669"/>
    <property type="project" value="TreeGrafter"/>
</dbReference>
<organism evidence="6 7">
    <name type="scientific">Nonomuraea glycinis</name>
    <dbReference type="NCBI Taxonomy" id="2047744"/>
    <lineage>
        <taxon>Bacteria</taxon>
        <taxon>Bacillati</taxon>
        <taxon>Actinomycetota</taxon>
        <taxon>Actinomycetes</taxon>
        <taxon>Streptosporangiales</taxon>
        <taxon>Streptosporangiaceae</taxon>
        <taxon>Nonomuraea</taxon>
    </lineage>
</organism>
<comment type="caution">
    <text evidence="6">The sequence shown here is derived from an EMBL/GenBank/DDBJ whole genome shotgun (WGS) entry which is preliminary data.</text>
</comment>
<keyword evidence="7" id="KW-1185">Reference proteome</keyword>
<dbReference type="Pfam" id="PF00440">
    <property type="entry name" value="TetR_N"/>
    <property type="match status" value="1"/>
</dbReference>
<reference evidence="6" key="1">
    <citation type="journal article" date="2014" name="Int. J. Syst. Evol. Microbiol.">
        <title>Complete genome sequence of Corynebacterium casei LMG S-19264T (=DSM 44701T), isolated from a smear-ripened cheese.</title>
        <authorList>
            <consortium name="US DOE Joint Genome Institute (JGI-PGF)"/>
            <person name="Walter F."/>
            <person name="Albersmeier A."/>
            <person name="Kalinowski J."/>
            <person name="Ruckert C."/>
        </authorList>
    </citation>
    <scope>NUCLEOTIDE SEQUENCE</scope>
    <source>
        <strain evidence="6">CGMCC 4.7430</strain>
    </source>
</reference>
<dbReference type="EMBL" id="BMNK01000003">
    <property type="protein sequence ID" value="GGP05617.1"/>
    <property type="molecule type" value="Genomic_DNA"/>
</dbReference>
<dbReference type="Pfam" id="PF21597">
    <property type="entry name" value="TetR_C_43"/>
    <property type="match status" value="1"/>
</dbReference>
<dbReference type="AlphaFoldDB" id="A0A918A5J4"/>
<accession>A0A918A5J4</accession>
<dbReference type="GO" id="GO:0000976">
    <property type="term" value="F:transcription cis-regulatory region binding"/>
    <property type="evidence" value="ECO:0007669"/>
    <property type="project" value="TreeGrafter"/>
</dbReference>
<sequence>MAHATQPRHLRADAQRNYDRIVSAAREVFACDGAGASLKEIARRAGTGSATLHRLFPSRRVLLEAVFHDHVEELCAMAEQRAKESEPGPALFAWLRDLNDYAAGSRGFAASLLHDGRDADLLERNDGCQAKFTHATRELLRRAQEASAVRPGLLAEDLLALINGISLVTEHQDDNEQAGRLLDIAIEGIRLQGAKGCPGTGAESG</sequence>
<keyword evidence="2 4" id="KW-0238">DNA-binding</keyword>
<dbReference type="PRINTS" id="PR00455">
    <property type="entry name" value="HTHTETR"/>
</dbReference>
<dbReference type="InterPro" id="IPR009057">
    <property type="entry name" value="Homeodomain-like_sf"/>
</dbReference>
<dbReference type="SUPFAM" id="SSF48498">
    <property type="entry name" value="Tetracyclin repressor-like, C-terminal domain"/>
    <property type="match status" value="1"/>
</dbReference>
<evidence type="ECO:0000313" key="7">
    <source>
        <dbReference type="Proteomes" id="UP000660745"/>
    </source>
</evidence>
<dbReference type="InterPro" id="IPR001647">
    <property type="entry name" value="HTH_TetR"/>
</dbReference>
<reference evidence="6" key="2">
    <citation type="submission" date="2020-09" db="EMBL/GenBank/DDBJ databases">
        <authorList>
            <person name="Sun Q."/>
            <person name="Zhou Y."/>
        </authorList>
    </citation>
    <scope>NUCLEOTIDE SEQUENCE</scope>
    <source>
        <strain evidence="6">CGMCC 4.7430</strain>
    </source>
</reference>
<evidence type="ECO:0000259" key="5">
    <source>
        <dbReference type="PROSITE" id="PS50977"/>
    </source>
</evidence>
<evidence type="ECO:0000256" key="3">
    <source>
        <dbReference type="ARBA" id="ARBA00023163"/>
    </source>
</evidence>
<proteinExistence type="predicted"/>
<evidence type="ECO:0000313" key="6">
    <source>
        <dbReference type="EMBL" id="GGP05617.1"/>
    </source>
</evidence>
<feature type="domain" description="HTH tetR-type" evidence="5">
    <location>
        <begin position="15"/>
        <end position="74"/>
    </location>
</feature>
<dbReference type="PROSITE" id="PS50977">
    <property type="entry name" value="HTH_TETR_2"/>
    <property type="match status" value="1"/>
</dbReference>
<name>A0A918A5J4_9ACTN</name>
<dbReference type="PANTHER" id="PTHR30055:SF234">
    <property type="entry name" value="HTH-TYPE TRANSCRIPTIONAL REGULATOR BETI"/>
    <property type="match status" value="1"/>
</dbReference>
<dbReference type="Gene3D" id="1.10.357.10">
    <property type="entry name" value="Tetracycline Repressor, domain 2"/>
    <property type="match status" value="1"/>
</dbReference>
<dbReference type="SUPFAM" id="SSF46689">
    <property type="entry name" value="Homeodomain-like"/>
    <property type="match status" value="1"/>
</dbReference>
<dbReference type="InterPro" id="IPR049445">
    <property type="entry name" value="TetR_SbtR-like_C"/>
</dbReference>
<protein>
    <submittedName>
        <fullName evidence="6">TetR family transcriptional regulator</fullName>
    </submittedName>
</protein>
<evidence type="ECO:0000256" key="2">
    <source>
        <dbReference type="ARBA" id="ARBA00023125"/>
    </source>
</evidence>
<evidence type="ECO:0000256" key="1">
    <source>
        <dbReference type="ARBA" id="ARBA00023015"/>
    </source>
</evidence>
<feature type="DNA-binding region" description="H-T-H motif" evidence="4">
    <location>
        <begin position="37"/>
        <end position="56"/>
    </location>
</feature>
<dbReference type="RefSeq" id="WP_189138759.1">
    <property type="nucleotide sequence ID" value="NZ_BMNK01000003.1"/>
</dbReference>
<evidence type="ECO:0000256" key="4">
    <source>
        <dbReference type="PROSITE-ProRule" id="PRU00335"/>
    </source>
</evidence>
<dbReference type="InterPro" id="IPR036271">
    <property type="entry name" value="Tet_transcr_reg_TetR-rel_C_sf"/>
</dbReference>
<dbReference type="InterPro" id="IPR050109">
    <property type="entry name" value="HTH-type_TetR-like_transc_reg"/>
</dbReference>
<dbReference type="PANTHER" id="PTHR30055">
    <property type="entry name" value="HTH-TYPE TRANSCRIPTIONAL REGULATOR RUTR"/>
    <property type="match status" value="1"/>
</dbReference>
<dbReference type="Proteomes" id="UP000660745">
    <property type="component" value="Unassembled WGS sequence"/>
</dbReference>
<keyword evidence="3" id="KW-0804">Transcription</keyword>
<gene>
    <name evidence="6" type="ORF">GCM10012278_25870</name>
</gene>